<keyword evidence="1" id="KW-0812">Transmembrane</keyword>
<feature type="transmembrane region" description="Helical" evidence="1">
    <location>
        <begin position="47"/>
        <end position="66"/>
    </location>
</feature>
<reference evidence="2" key="1">
    <citation type="journal article" date="2020" name="Stud. Mycol.">
        <title>101 Dothideomycetes genomes: a test case for predicting lifestyles and emergence of pathogens.</title>
        <authorList>
            <person name="Haridas S."/>
            <person name="Albert R."/>
            <person name="Binder M."/>
            <person name="Bloem J."/>
            <person name="Labutti K."/>
            <person name="Salamov A."/>
            <person name="Andreopoulos B."/>
            <person name="Baker S."/>
            <person name="Barry K."/>
            <person name="Bills G."/>
            <person name="Bluhm B."/>
            <person name="Cannon C."/>
            <person name="Castanera R."/>
            <person name="Culley D."/>
            <person name="Daum C."/>
            <person name="Ezra D."/>
            <person name="Gonzalez J."/>
            <person name="Henrissat B."/>
            <person name="Kuo A."/>
            <person name="Liang C."/>
            <person name="Lipzen A."/>
            <person name="Lutzoni F."/>
            <person name="Magnuson J."/>
            <person name="Mondo S."/>
            <person name="Nolan M."/>
            <person name="Ohm R."/>
            <person name="Pangilinan J."/>
            <person name="Park H.-J."/>
            <person name="Ramirez L."/>
            <person name="Alfaro M."/>
            <person name="Sun H."/>
            <person name="Tritt A."/>
            <person name="Yoshinaga Y."/>
            <person name="Zwiers L.-H."/>
            <person name="Turgeon B."/>
            <person name="Goodwin S."/>
            <person name="Spatafora J."/>
            <person name="Crous P."/>
            <person name="Grigoriev I."/>
        </authorList>
    </citation>
    <scope>NUCLEOTIDE SEQUENCE</scope>
    <source>
        <strain evidence="2">CBS 627.86</strain>
    </source>
</reference>
<dbReference type="EMBL" id="ML977378">
    <property type="protein sequence ID" value="KAF2105515.1"/>
    <property type="molecule type" value="Genomic_DNA"/>
</dbReference>
<accession>A0A6A5YEN8</accession>
<dbReference type="Proteomes" id="UP000799770">
    <property type="component" value="Unassembled WGS sequence"/>
</dbReference>
<keyword evidence="1" id="KW-1133">Transmembrane helix</keyword>
<dbReference type="AlphaFoldDB" id="A0A6A5YEN8"/>
<evidence type="ECO:0000256" key="1">
    <source>
        <dbReference type="SAM" id="Phobius"/>
    </source>
</evidence>
<gene>
    <name evidence="2" type="ORF">BDV96DRAFT_592328</name>
</gene>
<sequence length="76" mass="8636">MYARLLLRCRLIRKRNVELSGTATVRGRFAATLALLAFVKLTIYHAAFVRLMLGTLVVANVIVTNFSKFSFFQRSI</sequence>
<evidence type="ECO:0000313" key="2">
    <source>
        <dbReference type="EMBL" id="KAF2105515.1"/>
    </source>
</evidence>
<name>A0A6A5YEN8_9PLEO</name>
<protein>
    <submittedName>
        <fullName evidence="2">Uncharacterized protein</fullName>
    </submittedName>
</protein>
<proteinExistence type="predicted"/>
<evidence type="ECO:0000313" key="3">
    <source>
        <dbReference type="Proteomes" id="UP000799770"/>
    </source>
</evidence>
<organism evidence="2 3">
    <name type="scientific">Lophiotrema nucula</name>
    <dbReference type="NCBI Taxonomy" id="690887"/>
    <lineage>
        <taxon>Eukaryota</taxon>
        <taxon>Fungi</taxon>
        <taxon>Dikarya</taxon>
        <taxon>Ascomycota</taxon>
        <taxon>Pezizomycotina</taxon>
        <taxon>Dothideomycetes</taxon>
        <taxon>Pleosporomycetidae</taxon>
        <taxon>Pleosporales</taxon>
        <taxon>Lophiotremataceae</taxon>
        <taxon>Lophiotrema</taxon>
    </lineage>
</organism>
<keyword evidence="1" id="KW-0472">Membrane</keyword>
<keyword evidence="3" id="KW-1185">Reference proteome</keyword>